<dbReference type="PANTHER" id="PTHR48081:SF6">
    <property type="entry name" value="PEPTIDASE S9 PROLYL OLIGOPEPTIDASE CATALYTIC DOMAIN-CONTAINING PROTEIN"/>
    <property type="match status" value="1"/>
</dbReference>
<dbReference type="STRING" id="1891926.Fuma_00276"/>
<accession>A0A1P8W9G1</accession>
<dbReference type="Gene3D" id="3.40.50.1820">
    <property type="entry name" value="alpha/beta hydrolase"/>
    <property type="match status" value="1"/>
</dbReference>
<reference evidence="4 5" key="1">
    <citation type="journal article" date="2016" name="Front. Microbiol.">
        <title>Fuerstia marisgermanicae gen. nov., sp. nov., an Unusual Member of the Phylum Planctomycetes from the German Wadden Sea.</title>
        <authorList>
            <person name="Kohn T."/>
            <person name="Heuer A."/>
            <person name="Jogler M."/>
            <person name="Vollmers J."/>
            <person name="Boedeker C."/>
            <person name="Bunk B."/>
            <person name="Rast P."/>
            <person name="Borchert D."/>
            <person name="Glockner I."/>
            <person name="Freese H.M."/>
            <person name="Klenk H.P."/>
            <person name="Overmann J."/>
            <person name="Kaster A.K."/>
            <person name="Rohde M."/>
            <person name="Wiegand S."/>
            <person name="Jogler C."/>
        </authorList>
    </citation>
    <scope>NUCLEOTIDE SEQUENCE [LARGE SCALE GENOMIC DNA]</scope>
    <source>
        <strain evidence="4 5">NH11</strain>
    </source>
</reference>
<proteinExistence type="predicted"/>
<dbReference type="SUPFAM" id="SSF53474">
    <property type="entry name" value="alpha/beta-Hydrolases"/>
    <property type="match status" value="1"/>
</dbReference>
<organism evidence="4 5">
    <name type="scientific">Fuerstiella marisgermanici</name>
    <dbReference type="NCBI Taxonomy" id="1891926"/>
    <lineage>
        <taxon>Bacteria</taxon>
        <taxon>Pseudomonadati</taxon>
        <taxon>Planctomycetota</taxon>
        <taxon>Planctomycetia</taxon>
        <taxon>Planctomycetales</taxon>
        <taxon>Planctomycetaceae</taxon>
        <taxon>Fuerstiella</taxon>
    </lineage>
</organism>
<name>A0A1P8W9G1_9PLAN</name>
<dbReference type="GO" id="GO:0046555">
    <property type="term" value="F:acetylxylan esterase activity"/>
    <property type="evidence" value="ECO:0007669"/>
    <property type="project" value="UniProtKB-EC"/>
</dbReference>
<dbReference type="AlphaFoldDB" id="A0A1P8W9G1"/>
<dbReference type="Pfam" id="PF20434">
    <property type="entry name" value="BD-FAE"/>
    <property type="match status" value="1"/>
</dbReference>
<dbReference type="PANTHER" id="PTHR48081">
    <property type="entry name" value="AB HYDROLASE SUPERFAMILY PROTEIN C4A8.06C"/>
    <property type="match status" value="1"/>
</dbReference>
<evidence type="ECO:0000313" key="5">
    <source>
        <dbReference type="Proteomes" id="UP000187735"/>
    </source>
</evidence>
<keyword evidence="2" id="KW-0732">Signal</keyword>
<dbReference type="InterPro" id="IPR049492">
    <property type="entry name" value="BD-FAE-like_dom"/>
</dbReference>
<keyword evidence="5" id="KW-1185">Reference proteome</keyword>
<feature type="chain" id="PRO_5012230515" evidence="2">
    <location>
        <begin position="24"/>
        <end position="295"/>
    </location>
</feature>
<evidence type="ECO:0000256" key="2">
    <source>
        <dbReference type="SAM" id="SignalP"/>
    </source>
</evidence>
<gene>
    <name evidence="4" type="primary">axeA_1</name>
    <name evidence="4" type="ORF">Fuma_00276</name>
</gene>
<dbReference type="InterPro" id="IPR050300">
    <property type="entry name" value="GDXG_lipolytic_enzyme"/>
</dbReference>
<evidence type="ECO:0000259" key="3">
    <source>
        <dbReference type="Pfam" id="PF20434"/>
    </source>
</evidence>
<dbReference type="OrthoDB" id="9794725at2"/>
<protein>
    <submittedName>
        <fullName evidence="4">Acetylxylan esterase</fullName>
        <ecNumber evidence="4">3.1.1.72</ecNumber>
    </submittedName>
</protein>
<keyword evidence="1 4" id="KW-0378">Hydrolase</keyword>
<dbReference type="Proteomes" id="UP000187735">
    <property type="component" value="Chromosome"/>
</dbReference>
<evidence type="ECO:0000313" key="4">
    <source>
        <dbReference type="EMBL" id="APZ90695.1"/>
    </source>
</evidence>
<dbReference type="EMBL" id="CP017641">
    <property type="protein sequence ID" value="APZ90695.1"/>
    <property type="molecule type" value="Genomic_DNA"/>
</dbReference>
<evidence type="ECO:0000256" key="1">
    <source>
        <dbReference type="ARBA" id="ARBA00022801"/>
    </source>
</evidence>
<feature type="signal peptide" evidence="2">
    <location>
        <begin position="1"/>
        <end position="23"/>
    </location>
</feature>
<dbReference type="InterPro" id="IPR029058">
    <property type="entry name" value="AB_hydrolase_fold"/>
</dbReference>
<sequence length="295" mass="32408" precursor="true">MRPSVHCLLNLSVVALLVTVARADEKSTEPVAIVNVWPEQKMPGRAADQPEAFKSPERKDAIRITNVSRPTLSVFPATSDHSGPAPAMLVCPGGGYGYVVMDKEGTEIAEWLSTNGITAIVLKYRTPQNREGALQDIQRALSVTRAHATEWKIDPKRLGTIGFSAGGHLAATASTQFEQRYYAPIDEVDKQSCRPDFAVLVYPAYLDDSNGQVSPDLNLKANIPPTLIVHTEDDKKYVPGSKLYYAALKQKPEPHEFMLYPNGGHGYGLRCEKAARAWPDAALAWFRKIGIHDAK</sequence>
<dbReference type="KEGG" id="fmr:Fuma_00276"/>
<feature type="domain" description="BD-FAE-like" evidence="3">
    <location>
        <begin position="81"/>
        <end position="179"/>
    </location>
</feature>
<dbReference type="EC" id="3.1.1.72" evidence="4"/>
<dbReference type="RefSeq" id="WP_077022550.1">
    <property type="nucleotide sequence ID" value="NZ_CP017641.1"/>
</dbReference>